<gene>
    <name evidence="2" type="ORF">D5018_16970</name>
</gene>
<protein>
    <submittedName>
        <fullName evidence="2">Uncharacterized protein</fullName>
    </submittedName>
</protein>
<evidence type="ECO:0000313" key="2">
    <source>
        <dbReference type="EMBL" id="RLV58507.1"/>
    </source>
</evidence>
<dbReference type="RefSeq" id="WP_121840180.1">
    <property type="nucleotide sequence ID" value="NZ_ML014817.1"/>
</dbReference>
<reference evidence="2 3" key="1">
    <citation type="submission" date="2018-09" db="EMBL/GenBank/DDBJ databases">
        <title>Phylogeny of the Shewanellaceae, and recommendation for two new genera, Pseudoshewanella and Parashewanella.</title>
        <authorList>
            <person name="Wang G."/>
        </authorList>
    </citation>
    <scope>NUCLEOTIDE SEQUENCE [LARGE SCALE GENOMIC DNA]</scope>
    <source>
        <strain evidence="2 3">C51</strain>
    </source>
</reference>
<keyword evidence="3" id="KW-1185">Reference proteome</keyword>
<organism evidence="2 3">
    <name type="scientific">Parashewanella curva</name>
    <dbReference type="NCBI Taxonomy" id="2338552"/>
    <lineage>
        <taxon>Bacteria</taxon>
        <taxon>Pseudomonadati</taxon>
        <taxon>Pseudomonadota</taxon>
        <taxon>Gammaproteobacteria</taxon>
        <taxon>Alteromonadales</taxon>
        <taxon>Shewanellaceae</taxon>
        <taxon>Parashewanella</taxon>
    </lineage>
</organism>
<feature type="transmembrane region" description="Helical" evidence="1">
    <location>
        <begin position="115"/>
        <end position="137"/>
    </location>
</feature>
<name>A0A3L8PSV5_9GAMM</name>
<evidence type="ECO:0000313" key="3">
    <source>
        <dbReference type="Proteomes" id="UP000281474"/>
    </source>
</evidence>
<dbReference type="Proteomes" id="UP000281474">
    <property type="component" value="Unassembled WGS sequence"/>
</dbReference>
<dbReference type="AlphaFoldDB" id="A0A3L8PSV5"/>
<evidence type="ECO:0000256" key="1">
    <source>
        <dbReference type="SAM" id="Phobius"/>
    </source>
</evidence>
<comment type="caution">
    <text evidence="2">The sequence shown here is derived from an EMBL/GenBank/DDBJ whole genome shotgun (WGS) entry which is preliminary data.</text>
</comment>
<keyword evidence="1" id="KW-0472">Membrane</keyword>
<feature type="transmembrane region" description="Helical" evidence="1">
    <location>
        <begin position="76"/>
        <end position="103"/>
    </location>
</feature>
<keyword evidence="1" id="KW-0812">Transmembrane</keyword>
<accession>A0A3L8PSV5</accession>
<keyword evidence="1" id="KW-1133">Transmembrane helix</keyword>
<proteinExistence type="predicted"/>
<dbReference type="EMBL" id="QZEI01000068">
    <property type="protein sequence ID" value="RLV58507.1"/>
    <property type="molecule type" value="Genomic_DNA"/>
</dbReference>
<sequence>MSVKSSETAALLARSEIVAYGASKIDKQVPLEVAIKSKMNSTLGNAITLYKVSLSSFSEDVKQKLQSLFDTPIKKITCVAATVVTVTFCVVCPGVTAAVKFIFPASISRPFEYGITSGLCSGALIGVGAGGLTNLCMKVPEKQEMARN</sequence>